<keyword evidence="1" id="KW-0472">Membrane</keyword>
<protein>
    <recommendedName>
        <fullName evidence="4">DUF4760 domain-containing protein</fullName>
    </recommendedName>
</protein>
<evidence type="ECO:0008006" key="4">
    <source>
        <dbReference type="Google" id="ProtNLM"/>
    </source>
</evidence>
<dbReference type="Proteomes" id="UP001549320">
    <property type="component" value="Unassembled WGS sequence"/>
</dbReference>
<dbReference type="EMBL" id="JBEPSH010000001">
    <property type="protein sequence ID" value="MET4574986.1"/>
    <property type="molecule type" value="Genomic_DNA"/>
</dbReference>
<evidence type="ECO:0000313" key="3">
    <source>
        <dbReference type="Proteomes" id="UP001549320"/>
    </source>
</evidence>
<evidence type="ECO:0000256" key="1">
    <source>
        <dbReference type="SAM" id="Phobius"/>
    </source>
</evidence>
<dbReference type="RefSeq" id="WP_354440182.1">
    <property type="nucleotide sequence ID" value="NZ_JBEPSH010000001.1"/>
</dbReference>
<feature type="transmembrane region" description="Helical" evidence="1">
    <location>
        <begin position="12"/>
        <end position="29"/>
    </location>
</feature>
<gene>
    <name evidence="2" type="ORF">ABIE13_000083</name>
</gene>
<organism evidence="2 3">
    <name type="scientific">Ottowia thiooxydans</name>
    <dbReference type="NCBI Taxonomy" id="219182"/>
    <lineage>
        <taxon>Bacteria</taxon>
        <taxon>Pseudomonadati</taxon>
        <taxon>Pseudomonadota</taxon>
        <taxon>Betaproteobacteria</taxon>
        <taxon>Burkholderiales</taxon>
        <taxon>Comamonadaceae</taxon>
        <taxon>Ottowia</taxon>
    </lineage>
</organism>
<keyword evidence="1" id="KW-1133">Transmembrane helix</keyword>
<name>A0ABV2Q1U0_9BURK</name>
<comment type="caution">
    <text evidence="2">The sequence shown here is derived from an EMBL/GenBank/DDBJ whole genome shotgun (WGS) entry which is preliminary data.</text>
</comment>
<keyword evidence="1" id="KW-0812">Transmembrane</keyword>
<sequence length="176" mass="19849">MAEFLKDYGPAIGPTLAFVLGMLALYGKYRFDQISAGWTVARRIDNLRSLVAKVAPPPEYFPQSAGGRLILADEARNLTNLARFYAHLLALKPVVEAVRKSVADSGNEDQVIRFHSAKWWFDILITTVEKWRSTENFRLSPTDHANLLSEWKLFVETLSGKANMDYIQTRKAGSET</sequence>
<proteinExistence type="predicted"/>
<accession>A0ABV2Q1U0</accession>
<evidence type="ECO:0000313" key="2">
    <source>
        <dbReference type="EMBL" id="MET4574986.1"/>
    </source>
</evidence>
<reference evidence="2 3" key="1">
    <citation type="submission" date="2024-06" db="EMBL/GenBank/DDBJ databases">
        <title>Sorghum-associated microbial communities from plants grown in Nebraska, USA.</title>
        <authorList>
            <person name="Schachtman D."/>
        </authorList>
    </citation>
    <scope>NUCLEOTIDE SEQUENCE [LARGE SCALE GENOMIC DNA]</scope>
    <source>
        <strain evidence="2 3">2709</strain>
    </source>
</reference>
<keyword evidence="3" id="KW-1185">Reference proteome</keyword>